<dbReference type="PANTHER" id="PTHR46193">
    <property type="entry name" value="6-PHOSPHOGLUCONATE PHOSPHATASE"/>
    <property type="match status" value="1"/>
</dbReference>
<keyword evidence="4" id="KW-0460">Magnesium</keyword>
<dbReference type="SFLD" id="SFLDS00003">
    <property type="entry name" value="Haloacid_Dehalogenase"/>
    <property type="match status" value="1"/>
</dbReference>
<dbReference type="InterPro" id="IPR051600">
    <property type="entry name" value="Beta-PGM-like"/>
</dbReference>
<evidence type="ECO:0000313" key="5">
    <source>
        <dbReference type="EMBL" id="GAN13778.1"/>
    </source>
</evidence>
<dbReference type="Pfam" id="PF00702">
    <property type="entry name" value="Hydrolase"/>
    <property type="match status" value="1"/>
</dbReference>
<dbReference type="AlphaFoldDB" id="A0A0C9NGF9"/>
<protein>
    <submittedName>
        <fullName evidence="5">DNA, contig: SP626</fullName>
    </submittedName>
</protein>
<dbReference type="GO" id="GO:0003824">
    <property type="term" value="F:catalytic activity"/>
    <property type="evidence" value="ECO:0007669"/>
    <property type="project" value="UniProtKB-ARBA"/>
</dbReference>
<dbReference type="InterPro" id="IPR036412">
    <property type="entry name" value="HAD-like_sf"/>
</dbReference>
<evidence type="ECO:0000256" key="4">
    <source>
        <dbReference type="ARBA" id="ARBA00022842"/>
    </source>
</evidence>
<dbReference type="InterPro" id="IPR023214">
    <property type="entry name" value="HAD_sf"/>
</dbReference>
<comment type="caution">
    <text evidence="5">The sequence shown here is derived from an EMBL/GenBank/DDBJ whole genome shotgun (WGS) entry which is preliminary data.</text>
</comment>
<gene>
    <name evidence="5" type="ORF">SP6_26_00420</name>
</gene>
<evidence type="ECO:0000256" key="1">
    <source>
        <dbReference type="ARBA" id="ARBA00001946"/>
    </source>
</evidence>
<dbReference type="InterPro" id="IPR006439">
    <property type="entry name" value="HAD-SF_hydro_IA"/>
</dbReference>
<reference evidence="5 6" key="1">
    <citation type="submission" date="2014-08" db="EMBL/GenBank/DDBJ databases">
        <title>Whole genome shotgun sequence of Sphingomonas paucimobilis NBRC 13935.</title>
        <authorList>
            <person name="Hosoyama A."/>
            <person name="Hashimoto M."/>
            <person name="Hosoyama Y."/>
            <person name="Noguchi M."/>
            <person name="Uohara A."/>
            <person name="Ohji S."/>
            <person name="Katano-Makiyama Y."/>
            <person name="Ichikawa N."/>
            <person name="Kimura A."/>
            <person name="Yamazoe A."/>
            <person name="Fujita N."/>
        </authorList>
    </citation>
    <scope>NUCLEOTIDE SEQUENCE [LARGE SCALE GENOMIC DNA]</scope>
    <source>
        <strain evidence="5 6">NBRC 13935</strain>
    </source>
</reference>
<evidence type="ECO:0000256" key="2">
    <source>
        <dbReference type="ARBA" id="ARBA00006171"/>
    </source>
</evidence>
<keyword evidence="6" id="KW-1185">Reference proteome</keyword>
<dbReference type="Proteomes" id="UP000032025">
    <property type="component" value="Unassembled WGS sequence"/>
</dbReference>
<comment type="similarity">
    <text evidence="2">Belongs to the HAD-like hydrolase superfamily. CbbY/CbbZ/Gph/YieH family.</text>
</comment>
<dbReference type="Gene3D" id="1.10.150.240">
    <property type="entry name" value="Putative phosphatase, domain 2"/>
    <property type="match status" value="1"/>
</dbReference>
<proteinExistence type="inferred from homology"/>
<dbReference type="SMR" id="A0A0C9NGF9"/>
<accession>A0A0C9NGF9</accession>
<evidence type="ECO:0000256" key="3">
    <source>
        <dbReference type="ARBA" id="ARBA00022723"/>
    </source>
</evidence>
<evidence type="ECO:0000313" key="6">
    <source>
        <dbReference type="Proteomes" id="UP000032025"/>
    </source>
</evidence>
<comment type="cofactor">
    <cofactor evidence="1">
        <name>Mg(2+)</name>
        <dbReference type="ChEBI" id="CHEBI:18420"/>
    </cofactor>
</comment>
<dbReference type="Gene3D" id="3.40.50.1000">
    <property type="entry name" value="HAD superfamily/HAD-like"/>
    <property type="match status" value="1"/>
</dbReference>
<dbReference type="RefSeq" id="WP_007405997.1">
    <property type="nucleotide sequence ID" value="NZ_BBJS01000026.1"/>
</dbReference>
<dbReference type="SFLD" id="SFLDG01129">
    <property type="entry name" value="C1.5:_HAD__Beta-PGM__Phosphata"/>
    <property type="match status" value="1"/>
</dbReference>
<dbReference type="PANTHER" id="PTHR46193:SF10">
    <property type="entry name" value="6-PHOSPHOGLUCONATE PHOSPHATASE"/>
    <property type="match status" value="1"/>
</dbReference>
<dbReference type="InterPro" id="IPR023198">
    <property type="entry name" value="PGP-like_dom2"/>
</dbReference>
<dbReference type="GO" id="GO:0046872">
    <property type="term" value="F:metal ion binding"/>
    <property type="evidence" value="ECO:0007669"/>
    <property type="project" value="UniProtKB-KW"/>
</dbReference>
<dbReference type="GeneID" id="78527438"/>
<sequence length="222" mass="24272">MSRFAALLFDFDGVLIDSEYEGNRHLAEWLTANGHPHTPEEAMHHYMGLAGEDFLSAIEGRIGQTLPDDFHEARRAEDIRAMDEGVAAIAGAVDFVRTLPADFLKAVVSSSPTVWIDRHLRHLGLREAFGDHIYSGREHVTRGKPAPDLYLYAADRLGVRIEDCAILEDSPVGASGAVASGGYVIGMCMGTHCAVGHDQRLREIGVSAIAQDYADVRRELGF</sequence>
<organism evidence="5 6">
    <name type="scientific">Sphingomonas paucimobilis NBRC 13935</name>
    <dbReference type="NCBI Taxonomy" id="1219050"/>
    <lineage>
        <taxon>Bacteria</taxon>
        <taxon>Pseudomonadati</taxon>
        <taxon>Pseudomonadota</taxon>
        <taxon>Alphaproteobacteria</taxon>
        <taxon>Sphingomonadales</taxon>
        <taxon>Sphingomonadaceae</taxon>
        <taxon>Sphingomonas</taxon>
    </lineage>
</organism>
<keyword evidence="3" id="KW-0479">Metal-binding</keyword>
<dbReference type="NCBIfam" id="TIGR01509">
    <property type="entry name" value="HAD-SF-IA-v3"/>
    <property type="match status" value="1"/>
</dbReference>
<name>A0A0C9NGF9_SPHPI</name>
<dbReference type="EMBL" id="BBJS01000026">
    <property type="protein sequence ID" value="GAN13778.1"/>
    <property type="molecule type" value="Genomic_DNA"/>
</dbReference>
<dbReference type="SUPFAM" id="SSF56784">
    <property type="entry name" value="HAD-like"/>
    <property type="match status" value="1"/>
</dbReference>